<reference evidence="7 8" key="1">
    <citation type="submission" date="2024-02" db="EMBL/GenBank/DDBJ databases">
        <title>A draft genome for the cacao thread blight pathogen Marasmius crinis-equi.</title>
        <authorList>
            <person name="Cohen S.P."/>
            <person name="Baruah I.K."/>
            <person name="Amoako-Attah I."/>
            <person name="Bukari Y."/>
            <person name="Meinhardt L.W."/>
            <person name="Bailey B.A."/>
        </authorList>
    </citation>
    <scope>NUCLEOTIDE SEQUENCE [LARGE SCALE GENOMIC DNA]</scope>
    <source>
        <strain evidence="7 8">GH-76</strain>
    </source>
</reference>
<comment type="similarity">
    <text evidence="1">Belongs to the peptidase S10 family.</text>
</comment>
<comment type="caution">
    <text evidence="7">The sequence shown here is derived from an EMBL/GenBank/DDBJ whole genome shotgun (WGS) entry which is preliminary data.</text>
</comment>
<dbReference type="Proteomes" id="UP001465976">
    <property type="component" value="Unassembled WGS sequence"/>
</dbReference>
<dbReference type="InterPro" id="IPR029058">
    <property type="entry name" value="AB_hydrolase_fold"/>
</dbReference>
<accession>A0ABR3FSR6</accession>
<organism evidence="7 8">
    <name type="scientific">Marasmius crinis-equi</name>
    <dbReference type="NCBI Taxonomy" id="585013"/>
    <lineage>
        <taxon>Eukaryota</taxon>
        <taxon>Fungi</taxon>
        <taxon>Dikarya</taxon>
        <taxon>Basidiomycota</taxon>
        <taxon>Agaricomycotina</taxon>
        <taxon>Agaricomycetes</taxon>
        <taxon>Agaricomycetidae</taxon>
        <taxon>Agaricales</taxon>
        <taxon>Marasmiineae</taxon>
        <taxon>Marasmiaceae</taxon>
        <taxon>Marasmius</taxon>
    </lineage>
</organism>
<gene>
    <name evidence="7" type="ORF">V5O48_003621</name>
</gene>
<sequence>MTRYDAPQLTSLDRFKSSYLMSSVRERKTDLCNDTAQAYTGYIDIGARHFFFYFFESRANPETDDVIFWTNGGPGGSAAIGLFVELGPCAILNENAVGRRVDSWSNHANLLFVDQPIGTGFSFAEYGEYVDTTEEAALDMAVFVTRFFEHFSKFQGNGFHFAGESYAGRFLPVFASTLYDQIPYLAQLGLPPVNLTSVMIGQPSLIVGWRLDGLTLVPISELDTDPIRCEGLNPYDVSGKTCDWEQEMCYPEMGSELFQVAPGTYRNADGTLNCSYVTSFLNLPSTRALLGIDPSFRSNFTSVSMDVYNAFDEQLDQYKRTPLHVAALLERGVRVLVYVGNYDWICNWVGNERWTRGLEWSGQEEFISTPLREWHFGGKRAGITRNAGPFTFATIDGGGHLAPMDKPRESVELIRRWISRQDL</sequence>
<evidence type="ECO:0000313" key="7">
    <source>
        <dbReference type="EMBL" id="KAL0578369.1"/>
    </source>
</evidence>
<dbReference type="SUPFAM" id="SSF53474">
    <property type="entry name" value="alpha/beta-Hydrolases"/>
    <property type="match status" value="1"/>
</dbReference>
<keyword evidence="6" id="KW-0325">Glycoprotein</keyword>
<evidence type="ECO:0000256" key="1">
    <source>
        <dbReference type="ARBA" id="ARBA00009431"/>
    </source>
</evidence>
<dbReference type="EMBL" id="JBAHYK010000102">
    <property type="protein sequence ID" value="KAL0578369.1"/>
    <property type="molecule type" value="Genomic_DNA"/>
</dbReference>
<evidence type="ECO:0000256" key="2">
    <source>
        <dbReference type="ARBA" id="ARBA00012446"/>
    </source>
</evidence>
<dbReference type="InterPro" id="IPR001563">
    <property type="entry name" value="Peptidase_S10"/>
</dbReference>
<name>A0ABR3FSR6_9AGAR</name>
<dbReference type="PANTHER" id="PTHR11802">
    <property type="entry name" value="SERINE PROTEASE FAMILY S10 SERINE CARBOXYPEPTIDASE"/>
    <property type="match status" value="1"/>
</dbReference>
<evidence type="ECO:0000256" key="6">
    <source>
        <dbReference type="ARBA" id="ARBA00023180"/>
    </source>
</evidence>
<dbReference type="PROSITE" id="PS00560">
    <property type="entry name" value="CARBOXYPEPT_SER_HIS"/>
    <property type="match status" value="1"/>
</dbReference>
<evidence type="ECO:0000256" key="5">
    <source>
        <dbReference type="ARBA" id="ARBA00022801"/>
    </source>
</evidence>
<keyword evidence="4" id="KW-0645">Protease</keyword>
<dbReference type="Pfam" id="PF00450">
    <property type="entry name" value="Peptidase_S10"/>
    <property type="match status" value="2"/>
</dbReference>
<evidence type="ECO:0000313" key="8">
    <source>
        <dbReference type="Proteomes" id="UP001465976"/>
    </source>
</evidence>
<keyword evidence="5" id="KW-0378">Hydrolase</keyword>
<dbReference type="PRINTS" id="PR00724">
    <property type="entry name" value="CRBOXYPTASEC"/>
</dbReference>
<dbReference type="Gene3D" id="3.40.50.1820">
    <property type="entry name" value="alpha/beta hydrolase"/>
    <property type="match status" value="1"/>
</dbReference>
<protein>
    <recommendedName>
        <fullName evidence="2">carboxypeptidase C</fullName>
        <ecNumber evidence="2">3.4.16.5</ecNumber>
    </recommendedName>
</protein>
<keyword evidence="3" id="KW-0121">Carboxypeptidase</keyword>
<dbReference type="EC" id="3.4.16.5" evidence="2"/>
<evidence type="ECO:0000256" key="3">
    <source>
        <dbReference type="ARBA" id="ARBA00022645"/>
    </source>
</evidence>
<dbReference type="PANTHER" id="PTHR11802:SF113">
    <property type="entry name" value="SERINE CARBOXYPEPTIDASE CTSA-4.1"/>
    <property type="match status" value="1"/>
</dbReference>
<dbReference type="InterPro" id="IPR033124">
    <property type="entry name" value="Ser_caboxypep_his_AS"/>
</dbReference>
<proteinExistence type="inferred from homology"/>
<evidence type="ECO:0000256" key="4">
    <source>
        <dbReference type="ARBA" id="ARBA00022670"/>
    </source>
</evidence>
<keyword evidence="8" id="KW-1185">Reference proteome</keyword>